<protein>
    <submittedName>
        <fullName evidence="5">GntR family transcriptional regulator</fullName>
    </submittedName>
</protein>
<organism evidence="5 6">
    <name type="scientific">Rarispira pelagica</name>
    <dbReference type="NCBI Taxonomy" id="3141764"/>
    <lineage>
        <taxon>Bacteria</taxon>
        <taxon>Pseudomonadati</taxon>
        <taxon>Spirochaetota</taxon>
        <taxon>Spirochaetia</taxon>
        <taxon>Winmispirales</taxon>
        <taxon>Winmispiraceae</taxon>
        <taxon>Rarispira</taxon>
    </lineage>
</organism>
<dbReference type="InterPro" id="IPR036388">
    <property type="entry name" value="WH-like_DNA-bd_sf"/>
</dbReference>
<reference evidence="5 6" key="1">
    <citation type="submission" date="2024-03" db="EMBL/GenBank/DDBJ databases">
        <title>Ignisphaera cupida sp. nov., a hyperthermophilic hydrolytic archaeon from a hot spring of Kamchatka, and proposal of Ignisphaeraceae fam. nov.</title>
        <authorList>
            <person name="Podosokorskaya O.A."/>
            <person name="Elcheninov A.G."/>
            <person name="Maltseva A.I."/>
            <person name="Zayulina K.S."/>
            <person name="Novikov A."/>
            <person name="Merkel A.Y."/>
        </authorList>
    </citation>
    <scope>NUCLEOTIDE SEQUENCE [LARGE SCALE GENOMIC DNA]</scope>
    <source>
        <strain evidence="5 6">38H-sp</strain>
    </source>
</reference>
<dbReference type="EMBL" id="JBCHKQ010000001">
    <property type="protein sequence ID" value="MEM5947596.1"/>
    <property type="molecule type" value="Genomic_DNA"/>
</dbReference>
<evidence type="ECO:0000313" key="6">
    <source>
        <dbReference type="Proteomes" id="UP001466331"/>
    </source>
</evidence>
<dbReference type="CDD" id="cd07377">
    <property type="entry name" value="WHTH_GntR"/>
    <property type="match status" value="1"/>
</dbReference>
<comment type="caution">
    <text evidence="5">The sequence shown here is derived from an EMBL/GenBank/DDBJ whole genome shotgun (WGS) entry which is preliminary data.</text>
</comment>
<keyword evidence="6" id="KW-1185">Reference proteome</keyword>
<feature type="domain" description="HTH gntR-type" evidence="4">
    <location>
        <begin position="8"/>
        <end position="76"/>
    </location>
</feature>
<dbReference type="Pfam" id="PF13377">
    <property type="entry name" value="Peripla_BP_3"/>
    <property type="match status" value="1"/>
</dbReference>
<dbReference type="Gene3D" id="3.40.50.2300">
    <property type="match status" value="2"/>
</dbReference>
<dbReference type="InterPro" id="IPR000524">
    <property type="entry name" value="Tscrpt_reg_HTH_GntR"/>
</dbReference>
<dbReference type="RefSeq" id="WP_420069039.1">
    <property type="nucleotide sequence ID" value="NZ_JBCHKQ010000001.1"/>
</dbReference>
<dbReference type="InterPro" id="IPR028082">
    <property type="entry name" value="Peripla_BP_I"/>
</dbReference>
<dbReference type="Pfam" id="PF00392">
    <property type="entry name" value="GntR"/>
    <property type="match status" value="1"/>
</dbReference>
<dbReference type="SMART" id="SM00345">
    <property type="entry name" value="HTH_GNTR"/>
    <property type="match status" value="1"/>
</dbReference>
<dbReference type="SUPFAM" id="SSF53822">
    <property type="entry name" value="Periplasmic binding protein-like I"/>
    <property type="match status" value="1"/>
</dbReference>
<keyword evidence="1" id="KW-0805">Transcription regulation</keyword>
<dbReference type="InterPro" id="IPR046335">
    <property type="entry name" value="LacI/GalR-like_sensor"/>
</dbReference>
<keyword evidence="3" id="KW-0804">Transcription</keyword>
<dbReference type="PROSITE" id="PS50949">
    <property type="entry name" value="HTH_GNTR"/>
    <property type="match status" value="1"/>
</dbReference>
<sequence length="369" mass="41634">MKNYEPLDKKYIEIAEKLKGEILTGKYKEGDKIPTIRELSLLYGVNPQTVNKATAYLASMGYLQPRQGIGSFVTRPSLLSKNHGIWMLVDKNRSRLFSNLNEVSSYHAKDIYLSYLLEMNQRDVPGGFFIYEEGASKIPEDFREKARSAEGFIVQGSLPDSYISFLVENNIPTVLINRRIPDKYKNKGRLGSVLIDNKPLEQLVNYLVSMGHKRLLYLLSSEFEENEVFKERLSIVRKTLEGWGEGVHFDIFKYHPGDPDYVESFKKKIGDGFSAGVGYNDISALGIYSLAHMCGMSIPENFSVVGFDDIMASSSAVPPLTTIRVDRGGLVLKAIEVLDVLIRENGNCYIEELFPTSVVFRRSVVVRAL</sequence>
<name>A0ABU9UAV5_9SPIR</name>
<evidence type="ECO:0000256" key="1">
    <source>
        <dbReference type="ARBA" id="ARBA00023015"/>
    </source>
</evidence>
<accession>A0ABU9UAV5</accession>
<evidence type="ECO:0000313" key="5">
    <source>
        <dbReference type="EMBL" id="MEM5947596.1"/>
    </source>
</evidence>
<dbReference type="PANTHER" id="PTHR30146:SF24">
    <property type="entry name" value="XYLOSE OPERON REGULATORY PROTEIN"/>
    <property type="match status" value="1"/>
</dbReference>
<gene>
    <name evidence="5" type="ORF">WKV44_03465</name>
</gene>
<dbReference type="CDD" id="cd06267">
    <property type="entry name" value="PBP1_LacI_sugar_binding-like"/>
    <property type="match status" value="1"/>
</dbReference>
<dbReference type="PANTHER" id="PTHR30146">
    <property type="entry name" value="LACI-RELATED TRANSCRIPTIONAL REPRESSOR"/>
    <property type="match status" value="1"/>
</dbReference>
<keyword evidence="2" id="KW-0238">DNA-binding</keyword>
<dbReference type="Gene3D" id="1.10.10.10">
    <property type="entry name" value="Winged helix-like DNA-binding domain superfamily/Winged helix DNA-binding domain"/>
    <property type="match status" value="1"/>
</dbReference>
<evidence type="ECO:0000256" key="3">
    <source>
        <dbReference type="ARBA" id="ARBA00023163"/>
    </source>
</evidence>
<proteinExistence type="predicted"/>
<evidence type="ECO:0000259" key="4">
    <source>
        <dbReference type="PROSITE" id="PS50949"/>
    </source>
</evidence>
<evidence type="ECO:0000256" key="2">
    <source>
        <dbReference type="ARBA" id="ARBA00023125"/>
    </source>
</evidence>
<dbReference type="InterPro" id="IPR036390">
    <property type="entry name" value="WH_DNA-bd_sf"/>
</dbReference>
<dbReference type="SUPFAM" id="SSF46785">
    <property type="entry name" value="Winged helix' DNA-binding domain"/>
    <property type="match status" value="1"/>
</dbReference>
<dbReference type="Proteomes" id="UP001466331">
    <property type="component" value="Unassembled WGS sequence"/>
</dbReference>